<evidence type="ECO:0000313" key="1">
    <source>
        <dbReference type="EMBL" id="MPD06929.1"/>
    </source>
</evidence>
<accession>A0A5B7KNJ9</accession>
<proteinExistence type="predicted"/>
<sequence length="29" mass="3609">MIKNSTFSYLFCLLFGDFIQLQKHMWRLK</sequence>
<keyword evidence="2" id="KW-1185">Reference proteome</keyword>
<evidence type="ECO:0000313" key="2">
    <source>
        <dbReference type="Proteomes" id="UP000324222"/>
    </source>
</evidence>
<organism evidence="1 2">
    <name type="scientific">Portunus trituberculatus</name>
    <name type="common">Swimming crab</name>
    <name type="synonym">Neptunus trituberculatus</name>
    <dbReference type="NCBI Taxonomy" id="210409"/>
    <lineage>
        <taxon>Eukaryota</taxon>
        <taxon>Metazoa</taxon>
        <taxon>Ecdysozoa</taxon>
        <taxon>Arthropoda</taxon>
        <taxon>Crustacea</taxon>
        <taxon>Multicrustacea</taxon>
        <taxon>Malacostraca</taxon>
        <taxon>Eumalacostraca</taxon>
        <taxon>Eucarida</taxon>
        <taxon>Decapoda</taxon>
        <taxon>Pleocyemata</taxon>
        <taxon>Brachyura</taxon>
        <taxon>Eubrachyura</taxon>
        <taxon>Portunoidea</taxon>
        <taxon>Portunidae</taxon>
        <taxon>Portuninae</taxon>
        <taxon>Portunus</taxon>
    </lineage>
</organism>
<gene>
    <name evidence="1" type="ORF">E2C01_102766</name>
</gene>
<protein>
    <submittedName>
        <fullName evidence="1">Uncharacterized protein</fullName>
    </submittedName>
</protein>
<comment type="caution">
    <text evidence="1">The sequence shown here is derived from an EMBL/GenBank/DDBJ whole genome shotgun (WGS) entry which is preliminary data.</text>
</comment>
<reference evidence="1 2" key="1">
    <citation type="submission" date="2019-05" db="EMBL/GenBank/DDBJ databases">
        <title>Another draft genome of Portunus trituberculatus and its Hox gene families provides insights of decapod evolution.</title>
        <authorList>
            <person name="Jeong J.-H."/>
            <person name="Song I."/>
            <person name="Kim S."/>
            <person name="Choi T."/>
            <person name="Kim D."/>
            <person name="Ryu S."/>
            <person name="Kim W."/>
        </authorList>
    </citation>
    <scope>NUCLEOTIDE SEQUENCE [LARGE SCALE GENOMIC DNA]</scope>
    <source>
        <tissue evidence="1">Muscle</tissue>
    </source>
</reference>
<dbReference type="Proteomes" id="UP000324222">
    <property type="component" value="Unassembled WGS sequence"/>
</dbReference>
<dbReference type="EMBL" id="VSRR010153737">
    <property type="protein sequence ID" value="MPD06929.1"/>
    <property type="molecule type" value="Genomic_DNA"/>
</dbReference>
<dbReference type="AlphaFoldDB" id="A0A5B7KNJ9"/>
<name>A0A5B7KNJ9_PORTR</name>